<sequence>MERILYGKRILFIGQVFYTYHEQISETLHKLGGDITFYENRIFMEDPAISSSFVSRAKRLVVGDAKQRYNESILHEIANERYDYLFVMGGFSITQSFLKSIKNINPGIIMIYYTWDSLAVYDYSHLYSFFDRVLTFDRDDATGAVEYLPLFYTMTQSPLGTEQYTYDLLFIGGVGLHSINRLHALKCIADQADEMGLKYFFWLYYNKPTGMLKRFFHFIKYALDKSYRAFYRAVMSEGQFVKHTTLSTGEYSDLLSRSRCVVDIPVEGQVGLTIRTIESLSDGHRLLTTNSHIVKEDFFDSEMISILKYPDYYFDVNFVRSPVRNSIAVEHLRLDNWLTQIFSIGNAKR</sequence>
<proteinExistence type="predicted"/>
<dbReference type="RefSeq" id="WP_115170162.1">
    <property type="nucleotide sequence ID" value="NZ_UGYW01000002.1"/>
</dbReference>
<evidence type="ECO:0000313" key="1">
    <source>
        <dbReference type="EMBL" id="SUJ13039.1"/>
    </source>
</evidence>
<evidence type="ECO:0000313" key="2">
    <source>
        <dbReference type="Proteomes" id="UP000254893"/>
    </source>
</evidence>
<gene>
    <name evidence="1" type="ORF">NCTC11388_02246</name>
</gene>
<organism evidence="1 2">
    <name type="scientific">Sphingobacterium spiritivorum</name>
    <name type="common">Flavobacterium spiritivorum</name>
    <dbReference type="NCBI Taxonomy" id="258"/>
    <lineage>
        <taxon>Bacteria</taxon>
        <taxon>Pseudomonadati</taxon>
        <taxon>Bacteroidota</taxon>
        <taxon>Sphingobacteriia</taxon>
        <taxon>Sphingobacteriales</taxon>
        <taxon>Sphingobacteriaceae</taxon>
        <taxon>Sphingobacterium</taxon>
    </lineage>
</organism>
<accession>A0A380C542</accession>
<reference evidence="1 2" key="1">
    <citation type="submission" date="2018-06" db="EMBL/GenBank/DDBJ databases">
        <authorList>
            <consortium name="Pathogen Informatics"/>
            <person name="Doyle S."/>
        </authorList>
    </citation>
    <scope>NUCLEOTIDE SEQUENCE [LARGE SCALE GENOMIC DNA]</scope>
    <source>
        <strain evidence="1 2">NCTC11388</strain>
    </source>
</reference>
<name>A0A380C542_SPHSI</name>
<dbReference type="EMBL" id="UGYW01000002">
    <property type="protein sequence ID" value="SUJ13039.1"/>
    <property type="molecule type" value="Genomic_DNA"/>
</dbReference>
<dbReference type="Proteomes" id="UP000254893">
    <property type="component" value="Unassembled WGS sequence"/>
</dbReference>
<protein>
    <submittedName>
        <fullName evidence="1">Uncharacterized protein conserved in bacteria</fullName>
    </submittedName>
</protein>
<dbReference type="AlphaFoldDB" id="A0A380C542"/>